<dbReference type="SUPFAM" id="SSF53067">
    <property type="entry name" value="Actin-like ATPase domain"/>
    <property type="match status" value="2"/>
</dbReference>
<dbReference type="GO" id="GO:0051301">
    <property type="term" value="P:cell division"/>
    <property type="evidence" value="ECO:0007669"/>
    <property type="project" value="InterPro"/>
</dbReference>
<dbReference type="Pfam" id="PF11104">
    <property type="entry name" value="PilM_2"/>
    <property type="match status" value="1"/>
</dbReference>
<evidence type="ECO:0000313" key="2">
    <source>
        <dbReference type="EMBL" id="OGZ32788.1"/>
    </source>
</evidence>
<dbReference type="InterPro" id="IPR003494">
    <property type="entry name" value="SHS2_FtsA"/>
</dbReference>
<name>A0A1G2F5B8_9BACT</name>
<dbReference type="AlphaFoldDB" id="A0A1G2F5B8"/>
<reference evidence="2 3" key="1">
    <citation type="journal article" date="2016" name="Nat. Commun.">
        <title>Thousands of microbial genomes shed light on interconnected biogeochemical processes in an aquifer system.</title>
        <authorList>
            <person name="Anantharaman K."/>
            <person name="Brown C.T."/>
            <person name="Hug L.A."/>
            <person name="Sharon I."/>
            <person name="Castelle C.J."/>
            <person name="Probst A.J."/>
            <person name="Thomas B.C."/>
            <person name="Singh A."/>
            <person name="Wilkins M.J."/>
            <person name="Karaoz U."/>
            <person name="Brodie E.L."/>
            <person name="Williams K.H."/>
            <person name="Hubbard S.S."/>
            <person name="Banfield J.F."/>
        </authorList>
    </citation>
    <scope>NUCLEOTIDE SEQUENCE [LARGE SCALE GENOMIC DNA]</scope>
</reference>
<proteinExistence type="predicted"/>
<accession>A0A1G2F5B8</accession>
<dbReference type="InterPro" id="IPR043129">
    <property type="entry name" value="ATPase_NBD"/>
</dbReference>
<sequence length="396" mass="44531">MSFFKKDFENKKNLIILDIGSQFIKALFLKIDNKEKKGILLAWAKEHFVDDFEKLYLNCRKAIQKVEKKTGCKAEELFIGIGGNILRGTSTTFCYKREEPREKIDLTELKYFIQKTQWKAFEKIRKEFGLESGFPETDVRLVSANIINIKVDNSCLESPLGFQGHSVCLSIFNNYTSLGWLEDLVGLAARLELRLVGINSSAYALVGCLGPDRFLKDDILIIDIGGKFTEVTLIKRGGEAIETRNFNLGGQLFTKTIADFLGLKIEEAELVKIKYSKEEVGLEAKRGIEKLFSQNMNSWLGGIKVVLDDFSKKYKVLPSRIFLTGGGSNLSGIKETLKKKIGFKIDTISLSEIAKIINKTKFEEIPSLCLAVLATEPPEADEFSAILKRAVRLIQG</sequence>
<dbReference type="PANTHER" id="PTHR32432:SF3">
    <property type="entry name" value="ETHANOLAMINE UTILIZATION PROTEIN EUTJ"/>
    <property type="match status" value="1"/>
</dbReference>
<dbReference type="InterPro" id="IPR005883">
    <property type="entry name" value="PilM"/>
</dbReference>
<dbReference type="SMART" id="SM00842">
    <property type="entry name" value="FtsA"/>
    <property type="match status" value="1"/>
</dbReference>
<evidence type="ECO:0000313" key="3">
    <source>
        <dbReference type="Proteomes" id="UP000177810"/>
    </source>
</evidence>
<dbReference type="EMBL" id="MHMT01000013">
    <property type="protein sequence ID" value="OGZ32788.1"/>
    <property type="molecule type" value="Genomic_DNA"/>
</dbReference>
<dbReference type="PANTHER" id="PTHR32432">
    <property type="entry name" value="CELL DIVISION PROTEIN FTSA-RELATED"/>
    <property type="match status" value="1"/>
</dbReference>
<gene>
    <name evidence="2" type="ORF">A2V69_03095</name>
</gene>
<dbReference type="InterPro" id="IPR050696">
    <property type="entry name" value="FtsA/MreB"/>
</dbReference>
<evidence type="ECO:0000259" key="1">
    <source>
        <dbReference type="SMART" id="SM00842"/>
    </source>
</evidence>
<dbReference type="STRING" id="1801990.A2V69_03095"/>
<organism evidence="2 3">
    <name type="scientific">Candidatus Portnoybacteria bacterium RBG_13_40_8</name>
    <dbReference type="NCBI Taxonomy" id="1801990"/>
    <lineage>
        <taxon>Bacteria</taxon>
        <taxon>Candidatus Portnoyibacteriota</taxon>
    </lineage>
</organism>
<comment type="caution">
    <text evidence="2">The sequence shown here is derived from an EMBL/GenBank/DDBJ whole genome shotgun (WGS) entry which is preliminary data.</text>
</comment>
<dbReference type="Proteomes" id="UP000177810">
    <property type="component" value="Unassembled WGS sequence"/>
</dbReference>
<protein>
    <recommendedName>
        <fullName evidence="1">SHS2 domain-containing protein</fullName>
    </recommendedName>
</protein>
<dbReference type="Gene3D" id="3.30.420.40">
    <property type="match status" value="1"/>
</dbReference>
<feature type="domain" description="SHS2" evidence="1">
    <location>
        <begin position="14"/>
        <end position="209"/>
    </location>
</feature>